<dbReference type="Proteomes" id="UP000567179">
    <property type="component" value="Unassembled WGS sequence"/>
</dbReference>
<comment type="caution">
    <text evidence="2">The sequence shown here is derived from an EMBL/GenBank/DDBJ whole genome shotgun (WGS) entry which is preliminary data.</text>
</comment>
<gene>
    <name evidence="2" type="ORF">D9619_006133</name>
</gene>
<feature type="compositionally biased region" description="Polar residues" evidence="1">
    <location>
        <begin position="1"/>
        <end position="17"/>
    </location>
</feature>
<dbReference type="AlphaFoldDB" id="A0A8H5B4B0"/>
<organism evidence="2 3">
    <name type="scientific">Psilocybe cf. subviscida</name>
    <dbReference type="NCBI Taxonomy" id="2480587"/>
    <lineage>
        <taxon>Eukaryota</taxon>
        <taxon>Fungi</taxon>
        <taxon>Dikarya</taxon>
        <taxon>Basidiomycota</taxon>
        <taxon>Agaricomycotina</taxon>
        <taxon>Agaricomycetes</taxon>
        <taxon>Agaricomycetidae</taxon>
        <taxon>Agaricales</taxon>
        <taxon>Agaricineae</taxon>
        <taxon>Strophariaceae</taxon>
        <taxon>Psilocybe</taxon>
    </lineage>
</organism>
<keyword evidence="3" id="KW-1185">Reference proteome</keyword>
<evidence type="ECO:0000313" key="2">
    <source>
        <dbReference type="EMBL" id="KAF5316021.1"/>
    </source>
</evidence>
<reference evidence="2 3" key="1">
    <citation type="journal article" date="2020" name="ISME J.">
        <title>Uncovering the hidden diversity of litter-decomposition mechanisms in mushroom-forming fungi.</title>
        <authorList>
            <person name="Floudas D."/>
            <person name="Bentzer J."/>
            <person name="Ahren D."/>
            <person name="Johansson T."/>
            <person name="Persson P."/>
            <person name="Tunlid A."/>
        </authorList>
    </citation>
    <scope>NUCLEOTIDE SEQUENCE [LARGE SCALE GENOMIC DNA]</scope>
    <source>
        <strain evidence="2 3">CBS 101986</strain>
    </source>
</reference>
<evidence type="ECO:0000256" key="1">
    <source>
        <dbReference type="SAM" id="MobiDB-lite"/>
    </source>
</evidence>
<evidence type="ECO:0000313" key="3">
    <source>
        <dbReference type="Proteomes" id="UP000567179"/>
    </source>
</evidence>
<protein>
    <submittedName>
        <fullName evidence="2">Uncharacterized protein</fullName>
    </submittedName>
</protein>
<proteinExistence type="predicted"/>
<dbReference type="EMBL" id="JAACJJ010000042">
    <property type="protein sequence ID" value="KAF5316021.1"/>
    <property type="molecule type" value="Genomic_DNA"/>
</dbReference>
<name>A0A8H5B4B0_9AGAR</name>
<sequence length="87" mass="9951">MTRLSSTLPQNTKNLNDPNAEGVEESMQTAATDRYYMDSGVTTEHLDDTTKVMNSKTFICDFDDFLARYGSVPSHLRILRRAERLFD</sequence>
<feature type="region of interest" description="Disordered" evidence="1">
    <location>
        <begin position="1"/>
        <end position="29"/>
    </location>
</feature>
<accession>A0A8H5B4B0</accession>